<dbReference type="SUPFAM" id="SSF56784">
    <property type="entry name" value="HAD-like"/>
    <property type="match status" value="1"/>
</dbReference>
<name>A0A2W5GW04_9SPHI</name>
<dbReference type="Gene3D" id="3.40.50.1000">
    <property type="entry name" value="HAD superfamily/HAD-like"/>
    <property type="match status" value="1"/>
</dbReference>
<dbReference type="Gene3D" id="1.10.150.240">
    <property type="entry name" value="Putative phosphatase, domain 2"/>
    <property type="match status" value="1"/>
</dbReference>
<gene>
    <name evidence="1" type="ORF">DI598_06560</name>
</gene>
<dbReference type="NCBIfam" id="TIGR01509">
    <property type="entry name" value="HAD-SF-IA-v3"/>
    <property type="match status" value="1"/>
</dbReference>
<proteinExistence type="predicted"/>
<dbReference type="PANTHER" id="PTHR43611">
    <property type="entry name" value="ALPHA-D-GLUCOSE 1-PHOSPHATE PHOSPHATASE"/>
    <property type="match status" value="1"/>
</dbReference>
<sequence length="145" mass="17059">DEYLRRTVFYTDRNFTMDEFKQYMMQLSQPLPEMIALFKHLKEKHHLKLAVVNNEGRELNDYRINKFGLVDFIDFFISSCFVHIRKPDTDIFSLALDVAHAKPEEVIYIDDRAMFVHVAQRMGLNGIVHSNINDTKARLTSYGLD</sequence>
<evidence type="ECO:0000313" key="1">
    <source>
        <dbReference type="EMBL" id="PZP50026.1"/>
    </source>
</evidence>
<dbReference type="Pfam" id="PF13419">
    <property type="entry name" value="HAD_2"/>
    <property type="match status" value="1"/>
</dbReference>
<dbReference type="Proteomes" id="UP000249645">
    <property type="component" value="Unassembled WGS sequence"/>
</dbReference>
<dbReference type="EMBL" id="QFOI01000085">
    <property type="protein sequence ID" value="PZP50026.1"/>
    <property type="molecule type" value="Genomic_DNA"/>
</dbReference>
<keyword evidence="1" id="KW-0378">Hydrolase</keyword>
<dbReference type="AlphaFoldDB" id="A0A2W5GW04"/>
<evidence type="ECO:0000313" key="2">
    <source>
        <dbReference type="Proteomes" id="UP000249645"/>
    </source>
</evidence>
<dbReference type="PANTHER" id="PTHR43611:SF3">
    <property type="entry name" value="FLAVIN MONONUCLEOTIDE HYDROLASE 1, CHLOROPLATIC"/>
    <property type="match status" value="1"/>
</dbReference>
<comment type="caution">
    <text evidence="1">The sequence shown here is derived from an EMBL/GenBank/DDBJ whole genome shotgun (WGS) entry which is preliminary data.</text>
</comment>
<accession>A0A2W5GW04</accession>
<dbReference type="InterPro" id="IPR006439">
    <property type="entry name" value="HAD-SF_hydro_IA"/>
</dbReference>
<dbReference type="GO" id="GO:0016787">
    <property type="term" value="F:hydrolase activity"/>
    <property type="evidence" value="ECO:0007669"/>
    <property type="project" value="UniProtKB-KW"/>
</dbReference>
<dbReference type="InterPro" id="IPR023198">
    <property type="entry name" value="PGP-like_dom2"/>
</dbReference>
<dbReference type="InterPro" id="IPR041492">
    <property type="entry name" value="HAD_2"/>
</dbReference>
<dbReference type="InterPro" id="IPR036412">
    <property type="entry name" value="HAD-like_sf"/>
</dbReference>
<dbReference type="InterPro" id="IPR023214">
    <property type="entry name" value="HAD_sf"/>
</dbReference>
<feature type="non-terminal residue" evidence="1">
    <location>
        <position position="1"/>
    </location>
</feature>
<reference evidence="1 2" key="1">
    <citation type="submission" date="2017-11" db="EMBL/GenBank/DDBJ databases">
        <title>Infants hospitalized years apart are colonized by the same room-sourced microbial strains.</title>
        <authorList>
            <person name="Brooks B."/>
            <person name="Olm M.R."/>
            <person name="Firek B.A."/>
            <person name="Baker R."/>
            <person name="Thomas B.C."/>
            <person name="Morowitz M.J."/>
            <person name="Banfield J.F."/>
        </authorList>
    </citation>
    <scope>NUCLEOTIDE SEQUENCE [LARGE SCALE GENOMIC DNA]</scope>
    <source>
        <strain evidence="1">S2_009_000_R2_76</strain>
    </source>
</reference>
<protein>
    <submittedName>
        <fullName evidence="1">Hydrolase</fullName>
    </submittedName>
</protein>
<dbReference type="PRINTS" id="PR00413">
    <property type="entry name" value="HADHALOGNASE"/>
</dbReference>
<organism evidence="1 2">
    <name type="scientific">Pseudopedobacter saltans</name>
    <dbReference type="NCBI Taxonomy" id="151895"/>
    <lineage>
        <taxon>Bacteria</taxon>
        <taxon>Pseudomonadati</taxon>
        <taxon>Bacteroidota</taxon>
        <taxon>Sphingobacteriia</taxon>
        <taxon>Sphingobacteriales</taxon>
        <taxon>Sphingobacteriaceae</taxon>
        <taxon>Pseudopedobacter</taxon>
    </lineage>
</organism>